<evidence type="ECO:0000256" key="5">
    <source>
        <dbReference type="ARBA" id="ARBA00064323"/>
    </source>
</evidence>
<keyword evidence="3" id="KW-0677">Repeat</keyword>
<dbReference type="InterPro" id="IPR013105">
    <property type="entry name" value="TPR_2"/>
</dbReference>
<dbReference type="Pfam" id="PF17830">
    <property type="entry name" value="STI1-HOP_DP"/>
    <property type="match status" value="2"/>
</dbReference>
<keyword evidence="11" id="KW-1185">Reference proteome</keyword>
<feature type="domain" description="STI1" evidence="8">
    <location>
        <begin position="535"/>
        <end position="574"/>
    </location>
</feature>
<comment type="subcellular location">
    <subcellularLocation>
        <location evidence="1">Cytoplasm</location>
    </subcellularLocation>
</comment>
<dbReference type="InterPro" id="IPR041243">
    <property type="entry name" value="STI1/HOP_DP"/>
</dbReference>
<feature type="compositionally biased region" description="Acidic residues" evidence="7">
    <location>
        <begin position="243"/>
        <end position="253"/>
    </location>
</feature>
<keyword evidence="10" id="KW-0346">Stress response</keyword>
<dbReference type="FunFam" id="1.25.40.10:FF:000020">
    <property type="entry name" value="Stress-induced phosphoprotein 1"/>
    <property type="match status" value="1"/>
</dbReference>
<dbReference type="FunFam" id="1.10.260.100:FF:000002">
    <property type="entry name" value="Stress-induced-phosphoprotein 1 (Hsp70/Hsp90-organizing)"/>
    <property type="match status" value="1"/>
</dbReference>
<dbReference type="InterPro" id="IPR019734">
    <property type="entry name" value="TPR_rpt"/>
</dbReference>
<evidence type="ECO:0000313" key="10">
    <source>
        <dbReference type="EMBL" id="SLM39295.1"/>
    </source>
</evidence>
<protein>
    <submittedName>
        <fullName evidence="10">Heat shock protein sti1</fullName>
    </submittedName>
    <submittedName>
        <fullName evidence="9">Stress-induced-phospho 1</fullName>
    </submittedName>
</protein>
<dbReference type="SUPFAM" id="SSF48452">
    <property type="entry name" value="TPR-like"/>
    <property type="match status" value="2"/>
</dbReference>
<evidence type="ECO:0000313" key="9">
    <source>
        <dbReference type="EMBL" id="KAA6415950.1"/>
    </source>
</evidence>
<accession>A0A1W5D8D2</accession>
<evidence type="ECO:0000256" key="3">
    <source>
        <dbReference type="ARBA" id="ARBA00022737"/>
    </source>
</evidence>
<dbReference type="Pfam" id="PF13432">
    <property type="entry name" value="TPR_16"/>
    <property type="match status" value="1"/>
</dbReference>
<dbReference type="GO" id="GO:0005737">
    <property type="term" value="C:cytoplasm"/>
    <property type="evidence" value="ECO:0007669"/>
    <property type="project" value="UniProtKB-SubCell"/>
</dbReference>
<feature type="repeat" description="TPR" evidence="6">
    <location>
        <begin position="2"/>
        <end position="35"/>
    </location>
</feature>
<dbReference type="EMBL" id="VXIT01000001">
    <property type="protein sequence ID" value="KAA6415950.1"/>
    <property type="molecule type" value="Genomic_DNA"/>
</dbReference>
<dbReference type="OrthoDB" id="2423701at2759"/>
<feature type="region of interest" description="Disordered" evidence="7">
    <location>
        <begin position="199"/>
        <end position="270"/>
    </location>
</feature>
<evidence type="ECO:0000256" key="1">
    <source>
        <dbReference type="ARBA" id="ARBA00004496"/>
    </source>
</evidence>
<feature type="repeat" description="TPR" evidence="6">
    <location>
        <begin position="338"/>
        <end position="371"/>
    </location>
</feature>
<dbReference type="PROSITE" id="PS50005">
    <property type="entry name" value="TPR"/>
    <property type="match status" value="4"/>
</dbReference>
<dbReference type="Pfam" id="PF07719">
    <property type="entry name" value="TPR_2"/>
    <property type="match status" value="1"/>
</dbReference>
<dbReference type="Pfam" id="PF13181">
    <property type="entry name" value="TPR_8"/>
    <property type="match status" value="1"/>
</dbReference>
<feature type="repeat" description="TPR" evidence="6">
    <location>
        <begin position="70"/>
        <end position="103"/>
    </location>
</feature>
<evidence type="ECO:0000256" key="7">
    <source>
        <dbReference type="SAM" id="MobiDB-lite"/>
    </source>
</evidence>
<comment type="subunit">
    <text evidence="5">Part of a larger complex that includes HSP70, HSP90, and immunophilins.</text>
</comment>
<feature type="domain" description="STI1" evidence="8">
    <location>
        <begin position="140"/>
        <end position="179"/>
    </location>
</feature>
<proteinExistence type="predicted"/>
<dbReference type="Proteomes" id="UP000324767">
    <property type="component" value="Unassembled WGS sequence"/>
</dbReference>
<dbReference type="GO" id="GO:0042030">
    <property type="term" value="F:ATPase inhibitor activity"/>
    <property type="evidence" value="ECO:0007669"/>
    <property type="project" value="UniProtKB-ARBA"/>
</dbReference>
<dbReference type="GO" id="GO:0051879">
    <property type="term" value="F:Hsp90 protein binding"/>
    <property type="evidence" value="ECO:0007669"/>
    <property type="project" value="TreeGrafter"/>
</dbReference>
<gene>
    <name evidence="9" type="ORF">FRX48_00669</name>
</gene>
<dbReference type="Proteomes" id="UP000192927">
    <property type="component" value="Unassembled WGS sequence"/>
</dbReference>
<feature type="compositionally biased region" description="Basic and acidic residues" evidence="7">
    <location>
        <begin position="254"/>
        <end position="270"/>
    </location>
</feature>
<feature type="repeat" description="TPR" evidence="6">
    <location>
        <begin position="264"/>
        <end position="297"/>
    </location>
</feature>
<evidence type="ECO:0000256" key="6">
    <source>
        <dbReference type="PROSITE-ProRule" id="PRU00339"/>
    </source>
</evidence>
<dbReference type="SMART" id="SM00028">
    <property type="entry name" value="TPR"/>
    <property type="match status" value="9"/>
</dbReference>
<evidence type="ECO:0000256" key="4">
    <source>
        <dbReference type="ARBA" id="ARBA00022803"/>
    </source>
</evidence>
<dbReference type="FunFam" id="1.10.260.100:FF:000004">
    <property type="entry name" value="Putative stress-induced-phosphoprotein 1"/>
    <property type="match status" value="1"/>
</dbReference>
<dbReference type="EMBL" id="FWEW01003496">
    <property type="protein sequence ID" value="SLM39295.1"/>
    <property type="molecule type" value="Genomic_DNA"/>
</dbReference>
<evidence type="ECO:0000256" key="2">
    <source>
        <dbReference type="ARBA" id="ARBA00022490"/>
    </source>
</evidence>
<evidence type="ECO:0000313" key="11">
    <source>
        <dbReference type="Proteomes" id="UP000192927"/>
    </source>
</evidence>
<dbReference type="SMART" id="SM00727">
    <property type="entry name" value="STI1"/>
    <property type="match status" value="2"/>
</dbReference>
<dbReference type="FunFam" id="1.25.40.10:FF:000027">
    <property type="entry name" value="stress-induced-phosphoprotein 1 isoform X1"/>
    <property type="match status" value="1"/>
</dbReference>
<sequence length="586" mass="64305">MADALKAEGNKAFAAKNFDEAIDKFSQAIEIEPQNHVLYSNRSGAYASLKNFSKALEDANKTTELKPDWAKGWGRKGAALHGTQDLLGAHDAYEEALKLDPANAQAKSGLDAVKRAIDAEAKEDGVGGDASGGLGSFFNDPQMLQKLAANPKTSSLLADPAFMAKLQRLKQNPGNIGMEMQDPRILQVMSVLLGIDMSFGAPGEDAGNAPTPGRSQEPEEDTPMPDVRPSSAKPTQPTKAPESEPEPEPEDEETAAKKKAKEDAEAQKKIGTENYKKRQFDAAIEHYSKAWELHKDITYLTNMSAAKFEKGDYEGAIEACQKAIEEGREALADFKIIAKAFGRIGTAYEKLGNLPLAITNYQKSLTEHRTPEILNKLRAAEKAQIIAEKEAYINPEEADKARELGNQKFKDADWPGAVEAYTEMVKRAPDDPRGYSNRAAALIKLMTFPGAVSDCDEAIKKDPKFIRAYLRKAQALFAMKEYSKCLDVCGEAMEHDEGGKNYREIEQQQQKALQAQYSGAQGETEEQTMERIQKDPEIMAILQDPVMQSILQQAKGDPAALQEHMKNAGIRSKIQKLVAAGVIKTR</sequence>
<dbReference type="PANTHER" id="PTHR22904:SF523">
    <property type="entry name" value="STRESS-INDUCED-PHOSPHOPROTEIN 1"/>
    <property type="match status" value="1"/>
</dbReference>
<dbReference type="Gene3D" id="1.10.260.100">
    <property type="match status" value="2"/>
</dbReference>
<evidence type="ECO:0000259" key="8">
    <source>
        <dbReference type="SMART" id="SM00727"/>
    </source>
</evidence>
<dbReference type="Gene3D" id="1.25.40.10">
    <property type="entry name" value="Tetratricopeptide repeat domain"/>
    <property type="match status" value="3"/>
</dbReference>
<reference evidence="11" key="2">
    <citation type="submission" date="2017-03" db="EMBL/GenBank/DDBJ databases">
        <authorList>
            <person name="Sharma R."/>
            <person name="Thines M."/>
        </authorList>
    </citation>
    <scope>NUCLEOTIDE SEQUENCE [LARGE SCALE GENOMIC DNA]</scope>
</reference>
<evidence type="ECO:0000313" key="12">
    <source>
        <dbReference type="Proteomes" id="UP000324767"/>
    </source>
</evidence>
<dbReference type="FunFam" id="1.25.40.10:FF:000010">
    <property type="entry name" value="Stress-induced phosphoprotein 1"/>
    <property type="match status" value="1"/>
</dbReference>
<keyword evidence="4 6" id="KW-0802">TPR repeat</keyword>
<dbReference type="InterPro" id="IPR006636">
    <property type="entry name" value="STI1_HS-bd"/>
</dbReference>
<name>A0A1W5D8D2_9LECA</name>
<reference evidence="9 12" key="3">
    <citation type="submission" date="2019-09" db="EMBL/GenBank/DDBJ databases">
        <title>The hologenome of the rock-dwelling lichen Lasallia pustulata.</title>
        <authorList>
            <person name="Greshake Tzovaras B."/>
            <person name="Segers F."/>
            <person name="Bicker A."/>
            <person name="Dal Grande F."/>
            <person name="Otte J."/>
            <person name="Hankeln T."/>
            <person name="Schmitt I."/>
            <person name="Ebersberger I."/>
        </authorList>
    </citation>
    <scope>NUCLEOTIDE SEQUENCE [LARGE SCALE GENOMIC DNA]</scope>
    <source>
        <strain evidence="9">A1-1</strain>
    </source>
</reference>
<reference evidence="10" key="1">
    <citation type="submission" date="2017-03" db="EMBL/GenBank/DDBJ databases">
        <authorList>
            <person name="Afonso C.L."/>
            <person name="Miller P.J."/>
            <person name="Scott M.A."/>
            <person name="Spackman E."/>
            <person name="Goraichik I."/>
            <person name="Dimitrov K.M."/>
            <person name="Suarez D.L."/>
            <person name="Swayne D.E."/>
        </authorList>
    </citation>
    <scope>NUCLEOTIDE SEQUENCE [LARGE SCALE GENOMIC DNA]</scope>
</reference>
<dbReference type="PANTHER" id="PTHR22904">
    <property type="entry name" value="TPR REPEAT CONTAINING PROTEIN"/>
    <property type="match status" value="1"/>
</dbReference>
<keyword evidence="2" id="KW-0963">Cytoplasm</keyword>
<organism evidence="10 11">
    <name type="scientific">Lasallia pustulata</name>
    <dbReference type="NCBI Taxonomy" id="136370"/>
    <lineage>
        <taxon>Eukaryota</taxon>
        <taxon>Fungi</taxon>
        <taxon>Dikarya</taxon>
        <taxon>Ascomycota</taxon>
        <taxon>Pezizomycotina</taxon>
        <taxon>Lecanoromycetes</taxon>
        <taxon>OSLEUM clade</taxon>
        <taxon>Umbilicariomycetidae</taxon>
        <taxon>Umbilicariales</taxon>
        <taxon>Umbilicariaceae</taxon>
        <taxon>Lasallia</taxon>
    </lineage>
</organism>
<dbReference type="InterPro" id="IPR011990">
    <property type="entry name" value="TPR-like_helical_dom_sf"/>
</dbReference>
<dbReference type="AlphaFoldDB" id="A0A1W5D8D2"/>